<dbReference type="InterPro" id="IPR003172">
    <property type="entry name" value="ML_dom"/>
</dbReference>
<evidence type="ECO:0000313" key="4">
    <source>
        <dbReference type="Proteomes" id="UP000663869"/>
    </source>
</evidence>
<organism evidence="3 4">
    <name type="scientific">Rotaria socialis</name>
    <dbReference type="NCBI Taxonomy" id="392032"/>
    <lineage>
        <taxon>Eukaryota</taxon>
        <taxon>Metazoa</taxon>
        <taxon>Spiralia</taxon>
        <taxon>Gnathifera</taxon>
        <taxon>Rotifera</taxon>
        <taxon>Eurotatoria</taxon>
        <taxon>Bdelloidea</taxon>
        <taxon>Philodinida</taxon>
        <taxon>Philodinidae</taxon>
        <taxon>Rotaria</taxon>
    </lineage>
</organism>
<gene>
    <name evidence="3" type="ORF">FME351_LOCUS18387</name>
</gene>
<evidence type="ECO:0000256" key="1">
    <source>
        <dbReference type="SAM" id="SignalP"/>
    </source>
</evidence>
<proteinExistence type="predicted"/>
<comment type="caution">
    <text evidence="3">The sequence shown here is derived from an EMBL/GenBank/DDBJ whole genome shotgun (WGS) entry which is preliminary data.</text>
</comment>
<reference evidence="3" key="1">
    <citation type="submission" date="2021-02" db="EMBL/GenBank/DDBJ databases">
        <authorList>
            <person name="Nowell W R."/>
        </authorList>
    </citation>
    <scope>NUCLEOTIDE SEQUENCE</scope>
</reference>
<dbReference type="Proteomes" id="UP000663869">
    <property type="component" value="Unassembled WGS sequence"/>
</dbReference>
<accession>A0A818IR39</accession>
<dbReference type="EMBL" id="CAJNYU010002278">
    <property type="protein sequence ID" value="CAF3529220.1"/>
    <property type="molecule type" value="Genomic_DNA"/>
</dbReference>
<dbReference type="SMART" id="SM00737">
    <property type="entry name" value="ML"/>
    <property type="match status" value="1"/>
</dbReference>
<feature type="domain" description="MD-2-related lipid-recognition" evidence="2">
    <location>
        <begin position="40"/>
        <end position="156"/>
    </location>
</feature>
<evidence type="ECO:0000313" key="3">
    <source>
        <dbReference type="EMBL" id="CAF3529220.1"/>
    </source>
</evidence>
<dbReference type="Pfam" id="PF02221">
    <property type="entry name" value="E1_DerP2_DerF2"/>
    <property type="match status" value="1"/>
</dbReference>
<keyword evidence="1" id="KW-0732">Signal</keyword>
<protein>
    <recommendedName>
        <fullName evidence="2">MD-2-related lipid-recognition domain-containing protein</fullName>
    </recommendedName>
</protein>
<feature type="chain" id="PRO_5032421843" description="MD-2-related lipid-recognition domain-containing protein" evidence="1">
    <location>
        <begin position="24"/>
        <end position="158"/>
    </location>
</feature>
<sequence length="158" mass="17713">MRISASVIDSFLIFLSLLLPSSASKTVGDVSYVANVPLQWVNCSTWTDQLAIEKVEANLWPPKRNQLLTVYVSGVAKESFLYGNYDKTIVYRGYSLPSIFGSLDDLGIKLAVYPGPLQMIIFNSTIPEVAPDGQYDIYVKAYEQDHAEVLCVKFSWEF</sequence>
<feature type="signal peptide" evidence="1">
    <location>
        <begin position="1"/>
        <end position="23"/>
    </location>
</feature>
<dbReference type="AlphaFoldDB" id="A0A818IR39"/>
<name>A0A818IR39_9BILA</name>
<evidence type="ECO:0000259" key="2">
    <source>
        <dbReference type="SMART" id="SM00737"/>
    </source>
</evidence>